<proteinExistence type="predicted"/>
<accession>A0A238BK55</accession>
<dbReference type="OrthoDB" id="5845266at2759"/>
<feature type="signal peptide" evidence="2">
    <location>
        <begin position="1"/>
        <end position="19"/>
    </location>
</feature>
<name>A0A238BK55_9BILA</name>
<keyword evidence="5" id="KW-1185">Reference proteome</keyword>
<protein>
    <recommendedName>
        <fullName evidence="3">Kringle-like domain-containing protein</fullName>
    </recommendedName>
</protein>
<keyword evidence="1" id="KW-0812">Transmembrane</keyword>
<evidence type="ECO:0000256" key="2">
    <source>
        <dbReference type="SAM" id="SignalP"/>
    </source>
</evidence>
<dbReference type="AlphaFoldDB" id="A0A238BK55"/>
<feature type="domain" description="Kringle-like" evidence="3">
    <location>
        <begin position="31"/>
        <end position="166"/>
    </location>
</feature>
<sequence>MMKLYAWIVLTILLKRSSSSPYFRFDDMFYVECIPTAHLKDYLYYGNQSTYINESFLITSTPKSVTKSTSSLFGRCEIWEHVVSSMTQWAVNNSIEDYWTYPDESMDHSNCRNFDLTLINDENHRHLAVHMAIIKSDAPPVGPWCYAYDQVGKKYHVARCFSECVGNDYQDIRELSNRSKILATADRKPNYNAKLIDSIAVKVFNKYEWGPSTYYDSRPSNILLSAEFEKNRYSIFFAMIAVGMTVMICSISFVIARNYMKIREKRMRQEMTGGNLSQTGQLSPKKVKATSLASKNAKKFRQGIGTPV</sequence>
<dbReference type="InterPro" id="IPR058845">
    <property type="entry name" value="Kringle_2"/>
</dbReference>
<dbReference type="Proteomes" id="UP000242913">
    <property type="component" value="Unassembled WGS sequence"/>
</dbReference>
<feature type="chain" id="PRO_5013234979" description="Kringle-like domain-containing protein" evidence="2">
    <location>
        <begin position="20"/>
        <end position="308"/>
    </location>
</feature>
<dbReference type="EMBL" id="KZ271554">
    <property type="protein sequence ID" value="OZC04945.1"/>
    <property type="molecule type" value="Genomic_DNA"/>
</dbReference>
<organism evidence="4 5">
    <name type="scientific">Onchocerca flexuosa</name>
    <dbReference type="NCBI Taxonomy" id="387005"/>
    <lineage>
        <taxon>Eukaryota</taxon>
        <taxon>Metazoa</taxon>
        <taxon>Ecdysozoa</taxon>
        <taxon>Nematoda</taxon>
        <taxon>Chromadorea</taxon>
        <taxon>Rhabditida</taxon>
        <taxon>Spirurina</taxon>
        <taxon>Spiruromorpha</taxon>
        <taxon>Filarioidea</taxon>
        <taxon>Onchocercidae</taxon>
        <taxon>Onchocerca</taxon>
    </lineage>
</organism>
<keyword evidence="1" id="KW-1133">Transmembrane helix</keyword>
<keyword evidence="1" id="KW-0472">Membrane</keyword>
<evidence type="ECO:0000313" key="5">
    <source>
        <dbReference type="Proteomes" id="UP000242913"/>
    </source>
</evidence>
<evidence type="ECO:0000256" key="1">
    <source>
        <dbReference type="SAM" id="Phobius"/>
    </source>
</evidence>
<reference evidence="4 5" key="1">
    <citation type="submission" date="2015-12" db="EMBL/GenBank/DDBJ databases">
        <title>Draft genome of the nematode, Onchocerca flexuosa.</title>
        <authorList>
            <person name="Mitreva M."/>
        </authorList>
    </citation>
    <scope>NUCLEOTIDE SEQUENCE [LARGE SCALE GENOMIC DNA]</scope>
    <source>
        <strain evidence="4">Red Deer</strain>
    </source>
</reference>
<evidence type="ECO:0000259" key="3">
    <source>
        <dbReference type="Pfam" id="PF25866"/>
    </source>
</evidence>
<keyword evidence="2" id="KW-0732">Signal</keyword>
<feature type="transmembrane region" description="Helical" evidence="1">
    <location>
        <begin position="233"/>
        <end position="256"/>
    </location>
</feature>
<gene>
    <name evidence="4" type="ORF">X798_08063</name>
</gene>
<evidence type="ECO:0000313" key="4">
    <source>
        <dbReference type="EMBL" id="OZC04945.1"/>
    </source>
</evidence>
<dbReference type="Pfam" id="PF25866">
    <property type="entry name" value="Kringle_2"/>
    <property type="match status" value="1"/>
</dbReference>